<accession>A0A9P6N6J4</accession>
<dbReference type="Proteomes" id="UP000886653">
    <property type="component" value="Unassembled WGS sequence"/>
</dbReference>
<evidence type="ECO:0000313" key="1">
    <source>
        <dbReference type="EMBL" id="KAG0140038.1"/>
    </source>
</evidence>
<feature type="non-terminal residue" evidence="1">
    <location>
        <position position="192"/>
    </location>
</feature>
<organism evidence="1 2">
    <name type="scientific">Cronartium quercuum f. sp. fusiforme G11</name>
    <dbReference type="NCBI Taxonomy" id="708437"/>
    <lineage>
        <taxon>Eukaryota</taxon>
        <taxon>Fungi</taxon>
        <taxon>Dikarya</taxon>
        <taxon>Basidiomycota</taxon>
        <taxon>Pucciniomycotina</taxon>
        <taxon>Pucciniomycetes</taxon>
        <taxon>Pucciniales</taxon>
        <taxon>Coleosporiaceae</taxon>
        <taxon>Cronartium</taxon>
    </lineage>
</organism>
<name>A0A9P6N6J4_9BASI</name>
<protein>
    <submittedName>
        <fullName evidence="1">Uncharacterized protein</fullName>
    </submittedName>
</protein>
<reference evidence="1" key="1">
    <citation type="submission" date="2013-11" db="EMBL/GenBank/DDBJ databases">
        <title>Genome sequence of the fusiform rust pathogen reveals effectors for host alternation and coevolution with pine.</title>
        <authorList>
            <consortium name="DOE Joint Genome Institute"/>
            <person name="Smith K."/>
            <person name="Pendleton A."/>
            <person name="Kubisiak T."/>
            <person name="Anderson C."/>
            <person name="Salamov A."/>
            <person name="Aerts A."/>
            <person name="Riley R."/>
            <person name="Clum A."/>
            <person name="Lindquist E."/>
            <person name="Ence D."/>
            <person name="Campbell M."/>
            <person name="Kronenberg Z."/>
            <person name="Feau N."/>
            <person name="Dhillon B."/>
            <person name="Hamelin R."/>
            <person name="Burleigh J."/>
            <person name="Smith J."/>
            <person name="Yandell M."/>
            <person name="Nelson C."/>
            <person name="Grigoriev I."/>
            <person name="Davis J."/>
        </authorList>
    </citation>
    <scope>NUCLEOTIDE SEQUENCE</scope>
    <source>
        <strain evidence="1">G11</strain>
    </source>
</reference>
<gene>
    <name evidence="1" type="ORF">CROQUDRAFT_100692</name>
</gene>
<comment type="caution">
    <text evidence="1">The sequence shown here is derived from an EMBL/GenBank/DDBJ whole genome shotgun (WGS) entry which is preliminary data.</text>
</comment>
<dbReference type="EMBL" id="MU167484">
    <property type="protein sequence ID" value="KAG0140038.1"/>
    <property type="molecule type" value="Genomic_DNA"/>
</dbReference>
<sequence length="192" mass="22294">MTGDMVRHGMDKVPRVPSADPIYDPTVQRVWIELEKIRGPKYFTRSDVGIEDLKRLESQIYDGKPSLQISWQSVQQTGLASLSKEKITFKDETNLFWRRLQVLTLIVASNVSQSLWNPLLELQLATWRAHRPRPVKALKKFLLMQQTAVQVYSPTLFFQHYVTAQNIQESVAIRYRAFISWFQTEFAAHEAA</sequence>
<keyword evidence="2" id="KW-1185">Reference proteome</keyword>
<proteinExistence type="predicted"/>
<dbReference type="AlphaFoldDB" id="A0A9P6N6J4"/>
<evidence type="ECO:0000313" key="2">
    <source>
        <dbReference type="Proteomes" id="UP000886653"/>
    </source>
</evidence>